<proteinExistence type="inferred from homology"/>
<feature type="region of interest" description="Disordered" evidence="3">
    <location>
        <begin position="404"/>
        <end position="424"/>
    </location>
</feature>
<organism evidence="5 6">
    <name type="scientific">Streptomyces spiralis</name>
    <dbReference type="NCBI Taxonomy" id="66376"/>
    <lineage>
        <taxon>Bacteria</taxon>
        <taxon>Bacillati</taxon>
        <taxon>Actinomycetota</taxon>
        <taxon>Actinomycetes</taxon>
        <taxon>Kitasatosporales</taxon>
        <taxon>Streptomycetaceae</taxon>
        <taxon>Streptomyces</taxon>
    </lineage>
</organism>
<dbReference type="InterPro" id="IPR028082">
    <property type="entry name" value="Peripla_BP_I"/>
</dbReference>
<dbReference type="Pfam" id="PF13458">
    <property type="entry name" value="Peripla_BP_6"/>
    <property type="match status" value="1"/>
</dbReference>
<dbReference type="InterPro" id="IPR028081">
    <property type="entry name" value="Leu-bd"/>
</dbReference>
<evidence type="ECO:0000259" key="4">
    <source>
        <dbReference type="Pfam" id="PF13458"/>
    </source>
</evidence>
<gene>
    <name evidence="5" type="ORF">GCM10014715_52210</name>
</gene>
<reference evidence="5" key="2">
    <citation type="submission" date="2020-09" db="EMBL/GenBank/DDBJ databases">
        <authorList>
            <person name="Sun Q."/>
            <person name="Ohkuma M."/>
        </authorList>
    </citation>
    <scope>NUCLEOTIDE SEQUENCE</scope>
    <source>
        <strain evidence="5">JCM 3302</strain>
    </source>
</reference>
<protein>
    <recommendedName>
        <fullName evidence="4">Leucine-binding protein domain-containing protein</fullName>
    </recommendedName>
</protein>
<feature type="domain" description="Leucine-binding protein" evidence="4">
    <location>
        <begin position="35"/>
        <end position="346"/>
    </location>
</feature>
<evidence type="ECO:0000313" key="5">
    <source>
        <dbReference type="EMBL" id="GHE89301.1"/>
    </source>
</evidence>
<sequence length="424" mass="44627">MDFGGDFGVDLQSRLLEPLDALHGPRDPAAFRLCLVVPQSGALGMTGPSALDAALLAAHEVNAGGGIDGYGRTAAGATGAARPGPVRSAERRLELVLVDGGRAPSAVAAEVAGLVGAGVVEAVAGFHASDVHRAVEPVVSGRVPYVFTPPHEGGGRLPGVVCTGVDPEPQLAGAVAWLTRRHRVRRWALVGNDYIWPRAVHGAARRAIGRAHAEVVLESWVPLGGVGPALQRLVEGLRRRRVDAVLVSLIGRDLVRFNRGLRHSGLDHRLTRLSGALEENGLLALGGDDTGGLYACMDSFASLTEDRALALTERHRALFGSSAPVLDAYARGLYDGVHLVAALAARGALLPDDRLPLTVRRLLHGTDPVARRAWRSAPLGPSHPRMHLARAEGAELRVVRSFPLSSRSPVPDASSPAPNTSIWK</sequence>
<dbReference type="SUPFAM" id="SSF53822">
    <property type="entry name" value="Periplasmic binding protein-like I"/>
    <property type="match status" value="1"/>
</dbReference>
<reference evidence="5" key="1">
    <citation type="journal article" date="2014" name="Int. J. Syst. Evol. Microbiol.">
        <title>Complete genome sequence of Corynebacterium casei LMG S-19264T (=DSM 44701T), isolated from a smear-ripened cheese.</title>
        <authorList>
            <consortium name="US DOE Joint Genome Institute (JGI-PGF)"/>
            <person name="Walter F."/>
            <person name="Albersmeier A."/>
            <person name="Kalinowski J."/>
            <person name="Ruckert C."/>
        </authorList>
    </citation>
    <scope>NUCLEOTIDE SEQUENCE</scope>
    <source>
        <strain evidence="5">JCM 3302</strain>
    </source>
</reference>
<dbReference type="RefSeq" id="WP_229903739.1">
    <property type="nucleotide sequence ID" value="NZ_BNBC01000027.1"/>
</dbReference>
<evidence type="ECO:0000256" key="2">
    <source>
        <dbReference type="ARBA" id="ARBA00022729"/>
    </source>
</evidence>
<name>A0A919DVQ2_9ACTN</name>
<keyword evidence="2" id="KW-0732">Signal</keyword>
<keyword evidence="6" id="KW-1185">Reference proteome</keyword>
<accession>A0A919DVQ2</accession>
<evidence type="ECO:0000256" key="1">
    <source>
        <dbReference type="ARBA" id="ARBA00010062"/>
    </source>
</evidence>
<evidence type="ECO:0000256" key="3">
    <source>
        <dbReference type="SAM" id="MobiDB-lite"/>
    </source>
</evidence>
<dbReference type="Proteomes" id="UP000641386">
    <property type="component" value="Unassembled WGS sequence"/>
</dbReference>
<dbReference type="PANTHER" id="PTHR47628:SF1">
    <property type="entry name" value="ALIPHATIC AMIDASE EXPRESSION-REGULATING PROTEIN"/>
    <property type="match status" value="1"/>
</dbReference>
<comment type="caution">
    <text evidence="5">The sequence shown here is derived from an EMBL/GenBank/DDBJ whole genome shotgun (WGS) entry which is preliminary data.</text>
</comment>
<comment type="similarity">
    <text evidence="1">Belongs to the leucine-binding protein family.</text>
</comment>
<dbReference type="PANTHER" id="PTHR47628">
    <property type="match status" value="1"/>
</dbReference>
<evidence type="ECO:0000313" key="6">
    <source>
        <dbReference type="Proteomes" id="UP000641386"/>
    </source>
</evidence>
<dbReference type="AlphaFoldDB" id="A0A919DVQ2"/>
<dbReference type="Gene3D" id="3.40.50.2300">
    <property type="match status" value="2"/>
</dbReference>
<dbReference type="EMBL" id="BNBC01000027">
    <property type="protein sequence ID" value="GHE89301.1"/>
    <property type="molecule type" value="Genomic_DNA"/>
</dbReference>